<dbReference type="InterPro" id="IPR031100">
    <property type="entry name" value="LOG_fam"/>
</dbReference>
<dbReference type="Gene3D" id="3.40.50.450">
    <property type="match status" value="1"/>
</dbReference>
<comment type="catalytic activity">
    <reaction evidence="2">
        <text>9-ribosyl-trans-zeatin 5'-phosphate + H2O = trans-zeatin + D-ribose 5-phosphate</text>
        <dbReference type="Rhea" id="RHEA:48564"/>
        <dbReference type="ChEBI" id="CHEBI:15377"/>
        <dbReference type="ChEBI" id="CHEBI:16522"/>
        <dbReference type="ChEBI" id="CHEBI:78346"/>
        <dbReference type="ChEBI" id="CHEBI:87947"/>
        <dbReference type="EC" id="3.2.2.n1"/>
    </reaction>
</comment>
<dbReference type="GO" id="GO:0009691">
    <property type="term" value="P:cytokinin biosynthetic process"/>
    <property type="evidence" value="ECO:0007669"/>
    <property type="project" value="UniProtKB-UniRule"/>
</dbReference>
<dbReference type="EMBL" id="CACRSP010000003">
    <property type="protein sequence ID" value="VYS95354.1"/>
    <property type="molecule type" value="Genomic_DNA"/>
</dbReference>
<comment type="catalytic activity">
    <reaction evidence="2">
        <text>N(6)-(dimethylallyl)adenosine 5'-phosphate + H2O = N(6)-dimethylallyladenine + D-ribose 5-phosphate</text>
        <dbReference type="Rhea" id="RHEA:48560"/>
        <dbReference type="ChEBI" id="CHEBI:15377"/>
        <dbReference type="ChEBI" id="CHEBI:17660"/>
        <dbReference type="ChEBI" id="CHEBI:57526"/>
        <dbReference type="ChEBI" id="CHEBI:78346"/>
        <dbReference type="EC" id="3.2.2.n1"/>
    </reaction>
</comment>
<organism evidence="4">
    <name type="scientific">Bifidobacterium dentium</name>
    <dbReference type="NCBI Taxonomy" id="1689"/>
    <lineage>
        <taxon>Bacteria</taxon>
        <taxon>Bacillati</taxon>
        <taxon>Actinomycetota</taxon>
        <taxon>Actinomycetes</taxon>
        <taxon>Bifidobacteriales</taxon>
        <taxon>Bifidobacteriaceae</taxon>
        <taxon>Bifidobacterium</taxon>
    </lineage>
</organism>
<gene>
    <name evidence="4" type="primary">fas6</name>
    <name evidence="4" type="ORF">BDLFYP24_01622</name>
    <name evidence="3" type="ORF">GBB04_06270</name>
</gene>
<dbReference type="Pfam" id="PF03641">
    <property type="entry name" value="Lysine_decarbox"/>
    <property type="match status" value="1"/>
</dbReference>
<dbReference type="PANTHER" id="PTHR31223">
    <property type="entry name" value="LOG FAMILY PROTEIN YJL055W"/>
    <property type="match status" value="1"/>
</dbReference>
<dbReference type="EMBL" id="WDPD01000005">
    <property type="protein sequence ID" value="KAB7460664.1"/>
    <property type="molecule type" value="Genomic_DNA"/>
</dbReference>
<dbReference type="InterPro" id="IPR005269">
    <property type="entry name" value="LOG"/>
</dbReference>
<dbReference type="Proteomes" id="UP000429211">
    <property type="component" value="Unassembled WGS sequence"/>
</dbReference>
<dbReference type="GO" id="GO:0016799">
    <property type="term" value="F:hydrolase activity, hydrolyzing N-glycosyl compounds"/>
    <property type="evidence" value="ECO:0007669"/>
    <property type="project" value="TreeGrafter"/>
</dbReference>
<dbReference type="NCBIfam" id="TIGR00730">
    <property type="entry name" value="Rossman fold protein, TIGR00730 family"/>
    <property type="match status" value="1"/>
</dbReference>
<evidence type="ECO:0000256" key="2">
    <source>
        <dbReference type="RuleBase" id="RU363015"/>
    </source>
</evidence>
<reference evidence="3 5" key="1">
    <citation type="journal article" date="2019" name="Nat. Med.">
        <title>A library of human gut bacterial isolates paired with longitudinal multiomics data enables mechanistic microbiome research.</title>
        <authorList>
            <person name="Poyet M."/>
            <person name="Groussin M."/>
            <person name="Gibbons S.M."/>
            <person name="Avila-Pacheco J."/>
            <person name="Jiang X."/>
            <person name="Kearney S.M."/>
            <person name="Perrotta A.R."/>
            <person name="Berdy B."/>
            <person name="Zhao S."/>
            <person name="Lieberman T.D."/>
            <person name="Swanson P.K."/>
            <person name="Smith M."/>
            <person name="Roesemann S."/>
            <person name="Alexander J.E."/>
            <person name="Rich S.A."/>
            <person name="Livny J."/>
            <person name="Vlamakis H."/>
            <person name="Clish C."/>
            <person name="Bullock K."/>
            <person name="Deik A."/>
            <person name="Scott J."/>
            <person name="Pierce K.A."/>
            <person name="Xavier R.J."/>
            <person name="Alm E.J."/>
        </authorList>
    </citation>
    <scope>NUCLEOTIDE SEQUENCE [LARGE SCALE GENOMIC DNA]</scope>
    <source>
        <strain evidence="3 5">BIOML-A2</strain>
    </source>
</reference>
<dbReference type="RefSeq" id="WP_034521549.1">
    <property type="nucleotide sequence ID" value="NZ_CACRSP010000003.1"/>
</dbReference>
<proteinExistence type="inferred from homology"/>
<accession>A0A6N2SQB8</accession>
<dbReference type="EC" id="3.2.2.n1" evidence="2"/>
<evidence type="ECO:0000313" key="5">
    <source>
        <dbReference type="Proteomes" id="UP000429211"/>
    </source>
</evidence>
<evidence type="ECO:0000313" key="4">
    <source>
        <dbReference type="EMBL" id="VYS95354.1"/>
    </source>
</evidence>
<comment type="similarity">
    <text evidence="1 2">Belongs to the LOG family.</text>
</comment>
<protein>
    <recommendedName>
        <fullName evidence="2">Cytokinin riboside 5'-monophosphate phosphoribohydrolase</fullName>
        <ecNumber evidence="2">3.2.2.n1</ecNumber>
    </recommendedName>
</protein>
<keyword evidence="2" id="KW-0203">Cytokinin biosynthesis</keyword>
<evidence type="ECO:0000256" key="1">
    <source>
        <dbReference type="ARBA" id="ARBA00006763"/>
    </source>
</evidence>
<reference evidence="4" key="2">
    <citation type="submission" date="2019-11" db="EMBL/GenBank/DDBJ databases">
        <authorList>
            <person name="Feng L."/>
        </authorList>
    </citation>
    <scope>NUCLEOTIDE SEQUENCE</scope>
    <source>
        <strain evidence="4">BdentiumLFYP24</strain>
    </source>
</reference>
<dbReference type="GO" id="GO:0005829">
    <property type="term" value="C:cytosol"/>
    <property type="evidence" value="ECO:0007669"/>
    <property type="project" value="TreeGrafter"/>
</dbReference>
<keyword evidence="2" id="KW-0378">Hydrolase</keyword>
<sequence>MNITVYLGAHEGNDPAFKEAVVELATWISESGNRLVYGGSDEGLMGVLADTVMATGGEVTGIEAQMFVDRGVEHNGLTELHVVSNITERRTKMIELGDVFIAFPGGTGTLEEVSEVVSKICLNQLTQPCIFYNLNGFYDDMKSLLDRMITAGFSTPERQRGIYFADDLKEIRRIIEERP</sequence>
<dbReference type="SUPFAM" id="SSF102405">
    <property type="entry name" value="MCP/YpsA-like"/>
    <property type="match status" value="1"/>
</dbReference>
<name>A0A6N2SQB8_9BIFI</name>
<dbReference type="AlphaFoldDB" id="A0A6N2SQB8"/>
<dbReference type="PANTHER" id="PTHR31223:SF70">
    <property type="entry name" value="LOG FAMILY PROTEIN YJL055W"/>
    <property type="match status" value="1"/>
</dbReference>
<evidence type="ECO:0000313" key="3">
    <source>
        <dbReference type="EMBL" id="KAB7460664.1"/>
    </source>
</evidence>